<sequence>MCCPICGPHPDNVIADGVSIGYSVTKQKAGLHPPSMVTQDSLEILDVNLKISRAAISNPSLRKLIRDSTSTKVPPCVFEATAIHREKFSTLIKLCEVYINLSDSKKLPQYGKCSVRYYHSCSTS</sequence>
<reference evidence="1 2" key="1">
    <citation type="submission" date="2014-06" db="EMBL/GenBank/DDBJ databases">
        <title>Evolutionary Origins and Diversification of the Mycorrhizal Mutualists.</title>
        <authorList>
            <consortium name="DOE Joint Genome Institute"/>
            <consortium name="Mycorrhizal Genomics Consortium"/>
            <person name="Kohler A."/>
            <person name="Kuo A."/>
            <person name="Nagy L.G."/>
            <person name="Floudas D."/>
            <person name="Copeland A."/>
            <person name="Barry K.W."/>
            <person name="Cichocki N."/>
            <person name="Veneault-Fourrey C."/>
            <person name="LaButti K."/>
            <person name="Lindquist E.A."/>
            <person name="Lipzen A."/>
            <person name="Lundell T."/>
            <person name="Morin E."/>
            <person name="Murat C."/>
            <person name="Riley R."/>
            <person name="Ohm R."/>
            <person name="Sun H."/>
            <person name="Tunlid A."/>
            <person name="Henrissat B."/>
            <person name="Grigoriev I.V."/>
            <person name="Hibbett D.S."/>
            <person name="Martin F."/>
        </authorList>
    </citation>
    <scope>NUCLEOTIDE SEQUENCE [LARGE SCALE GENOMIC DNA]</scope>
    <source>
        <strain evidence="1 2">SS14</strain>
    </source>
</reference>
<protein>
    <submittedName>
        <fullName evidence="1">Uncharacterized protein</fullName>
    </submittedName>
</protein>
<proteinExistence type="predicted"/>
<dbReference type="HOGENOM" id="CLU_2005379_0_0_1"/>
<organism evidence="1 2">
    <name type="scientific">Sphaerobolus stellatus (strain SS14)</name>
    <dbReference type="NCBI Taxonomy" id="990650"/>
    <lineage>
        <taxon>Eukaryota</taxon>
        <taxon>Fungi</taxon>
        <taxon>Dikarya</taxon>
        <taxon>Basidiomycota</taxon>
        <taxon>Agaricomycotina</taxon>
        <taxon>Agaricomycetes</taxon>
        <taxon>Phallomycetidae</taxon>
        <taxon>Geastrales</taxon>
        <taxon>Sphaerobolaceae</taxon>
        <taxon>Sphaerobolus</taxon>
    </lineage>
</organism>
<dbReference type="OrthoDB" id="5598737at2759"/>
<dbReference type="Proteomes" id="UP000054279">
    <property type="component" value="Unassembled WGS sequence"/>
</dbReference>
<accession>A0A0C9UG79</accession>
<evidence type="ECO:0000313" key="1">
    <source>
        <dbReference type="EMBL" id="KIJ24235.1"/>
    </source>
</evidence>
<gene>
    <name evidence="1" type="ORF">M422DRAFT_56473</name>
</gene>
<dbReference type="AlphaFoldDB" id="A0A0C9UG79"/>
<keyword evidence="2" id="KW-1185">Reference proteome</keyword>
<evidence type="ECO:0000313" key="2">
    <source>
        <dbReference type="Proteomes" id="UP000054279"/>
    </source>
</evidence>
<dbReference type="EMBL" id="KN837513">
    <property type="protein sequence ID" value="KIJ24235.1"/>
    <property type="molecule type" value="Genomic_DNA"/>
</dbReference>
<name>A0A0C9UG79_SPHS4</name>